<dbReference type="Proteomes" id="UP000583929">
    <property type="component" value="Unassembled WGS sequence"/>
</dbReference>
<keyword evidence="1" id="KW-0479">Metal-binding</keyword>
<protein>
    <submittedName>
        <fullName evidence="7">Uncharacterized protein</fullName>
    </submittedName>
</protein>
<dbReference type="InterPro" id="IPR026992">
    <property type="entry name" value="DIOX_N"/>
</dbReference>
<dbReference type="Proteomes" id="UP000525078">
    <property type="component" value="Unassembled WGS sequence"/>
</dbReference>
<organism evidence="7 9">
    <name type="scientific">Cannabis sativa</name>
    <name type="common">Hemp</name>
    <name type="synonym">Marijuana</name>
    <dbReference type="NCBI Taxonomy" id="3483"/>
    <lineage>
        <taxon>Eukaryota</taxon>
        <taxon>Viridiplantae</taxon>
        <taxon>Streptophyta</taxon>
        <taxon>Embryophyta</taxon>
        <taxon>Tracheophyta</taxon>
        <taxon>Spermatophyta</taxon>
        <taxon>Magnoliopsida</taxon>
        <taxon>eudicotyledons</taxon>
        <taxon>Gunneridae</taxon>
        <taxon>Pentapetalae</taxon>
        <taxon>rosids</taxon>
        <taxon>fabids</taxon>
        <taxon>Rosales</taxon>
        <taxon>Cannabaceae</taxon>
        <taxon>Cannabis</taxon>
    </lineage>
</organism>
<feature type="region of interest" description="Disordered" evidence="3">
    <location>
        <begin position="1"/>
        <end position="36"/>
    </location>
</feature>
<gene>
    <name evidence="6" type="ORF">F8388_016601</name>
    <name evidence="7" type="ORF">G4B88_013533</name>
</gene>
<evidence type="ECO:0000256" key="1">
    <source>
        <dbReference type="ARBA" id="ARBA00022723"/>
    </source>
</evidence>
<name>A0A7J6HM72_CANSA</name>
<dbReference type="GO" id="GO:0046872">
    <property type="term" value="F:metal ion binding"/>
    <property type="evidence" value="ECO:0007669"/>
    <property type="project" value="UniProtKB-KW"/>
</dbReference>
<dbReference type="InterPro" id="IPR027443">
    <property type="entry name" value="IPNS-like_sf"/>
</dbReference>
<dbReference type="PANTHER" id="PTHR34945:SF2">
    <property type="entry name" value="2-OXOGLUTARATE (2OG) AND FE(II)-DEPENDENT OXYGENASE SUPERFAMILY PROTEIN"/>
    <property type="match status" value="1"/>
</dbReference>
<evidence type="ECO:0000256" key="2">
    <source>
        <dbReference type="ARBA" id="ARBA00023004"/>
    </source>
</evidence>
<dbReference type="SUPFAM" id="SSF51197">
    <property type="entry name" value="Clavaminate synthase-like"/>
    <property type="match status" value="1"/>
</dbReference>
<feature type="compositionally biased region" description="Polar residues" evidence="3">
    <location>
        <begin position="26"/>
        <end position="35"/>
    </location>
</feature>
<evidence type="ECO:0000313" key="8">
    <source>
        <dbReference type="Proteomes" id="UP000525078"/>
    </source>
</evidence>
<dbReference type="Pfam" id="PF03171">
    <property type="entry name" value="2OG-FeII_Oxy"/>
    <property type="match status" value="1"/>
</dbReference>
<feature type="domain" description="Isopenicillin N synthase-like Fe(2+) 2OG dioxygenase" evidence="4">
    <location>
        <begin position="251"/>
        <end position="308"/>
    </location>
</feature>
<dbReference type="AlphaFoldDB" id="A0A7J6HM72"/>
<evidence type="ECO:0000313" key="7">
    <source>
        <dbReference type="EMBL" id="KAF4395759.1"/>
    </source>
</evidence>
<keyword evidence="2" id="KW-0408">Iron</keyword>
<accession>A0A7J6HM72</accession>
<evidence type="ECO:0000313" key="9">
    <source>
        <dbReference type="Proteomes" id="UP000583929"/>
    </source>
</evidence>
<dbReference type="Pfam" id="PF14226">
    <property type="entry name" value="DIOX_N"/>
    <property type="match status" value="1"/>
</dbReference>
<evidence type="ECO:0000256" key="3">
    <source>
        <dbReference type="SAM" id="MobiDB-lite"/>
    </source>
</evidence>
<reference evidence="8 9" key="1">
    <citation type="journal article" date="2020" name="bioRxiv">
        <title>Sequence and annotation of 42 cannabis genomes reveals extensive copy number variation in cannabinoid synthesis and pathogen resistance genes.</title>
        <authorList>
            <person name="Mckernan K.J."/>
            <person name="Helbert Y."/>
            <person name="Kane L.T."/>
            <person name="Ebling H."/>
            <person name="Zhang L."/>
            <person name="Liu B."/>
            <person name="Eaton Z."/>
            <person name="Mclaughlin S."/>
            <person name="Kingan S."/>
            <person name="Baybayan P."/>
            <person name="Concepcion G."/>
            <person name="Jordan M."/>
            <person name="Riva A."/>
            <person name="Barbazuk W."/>
            <person name="Harkins T."/>
        </authorList>
    </citation>
    <scope>NUCLEOTIDE SEQUENCE [LARGE SCALE GENOMIC DNA]</scope>
    <source>
        <strain evidence="8 9">cv. Jamaican Lion 4</strain>
        <strain evidence="7">Father</strain>
        <strain evidence="6">Mother</strain>
        <tissue evidence="7">Leaf</tissue>
    </source>
</reference>
<proteinExistence type="predicted"/>
<sequence length="373" mass="40678">MASSTHRSIYSAGGATSAPPPTPSTQPNNLLSTNEGAGADADALSRLLHRLPPSLALPTRRRVGLQAATCPPVISFTDRTDDNDSVGNNSIMEDLLSSASQLGFFQLINHSISSELAKSAELEALSLFDLSREKKESLFRKDWPLGYEGEEDEEGDGLAESFCLDESCAAESSELRLVSLSELTRALGKVGLRIVELLSGSVGFDNPLGKDGPDRFCTLMWISSESSPGNEMMTSGGFYPYIVGLQYQIRGGKSSLLADSGRVTVSPLADSVLVTIGDIAQVWSNGKLKKVRGRAMANSGEGISMTVLVTLPLESRVSPLIPKQTILCEKEEEEEEEENNMVFNSFSFEDYAWRVYHERLHLKDPLDRYRVMT</sequence>
<feature type="domain" description="Non-haem dioxygenase N-terminal" evidence="5">
    <location>
        <begin position="72"/>
        <end position="160"/>
    </location>
</feature>
<keyword evidence="9" id="KW-1185">Reference proteome</keyword>
<dbReference type="PANTHER" id="PTHR34945">
    <property type="entry name" value="2-OXOGLUTARATE (2OG) AND FE(II)-DEPENDENT OXYGENASE SUPERFAMILY PROTEIN"/>
    <property type="match status" value="1"/>
</dbReference>
<dbReference type="Gene3D" id="2.60.120.330">
    <property type="entry name" value="B-lactam Antibiotic, Isopenicillin N Synthase, Chain"/>
    <property type="match status" value="1"/>
</dbReference>
<comment type="caution">
    <text evidence="7">The sequence shown here is derived from an EMBL/GenBank/DDBJ whole genome shotgun (WGS) entry which is preliminary data.</text>
</comment>
<evidence type="ECO:0000259" key="4">
    <source>
        <dbReference type="Pfam" id="PF03171"/>
    </source>
</evidence>
<dbReference type="EMBL" id="JAATIP010000175">
    <property type="protein sequence ID" value="KAF4363473.1"/>
    <property type="molecule type" value="Genomic_DNA"/>
</dbReference>
<dbReference type="EMBL" id="JAATIQ010000039">
    <property type="protein sequence ID" value="KAF4395759.1"/>
    <property type="molecule type" value="Genomic_DNA"/>
</dbReference>
<evidence type="ECO:0000313" key="6">
    <source>
        <dbReference type="EMBL" id="KAF4363473.1"/>
    </source>
</evidence>
<evidence type="ECO:0000259" key="5">
    <source>
        <dbReference type="Pfam" id="PF14226"/>
    </source>
</evidence>
<dbReference type="InterPro" id="IPR044861">
    <property type="entry name" value="IPNS-like_FE2OG_OXY"/>
</dbReference>